<evidence type="ECO:0000256" key="6">
    <source>
        <dbReference type="SAM" id="MobiDB-lite"/>
    </source>
</evidence>
<dbReference type="SUPFAM" id="SSF57667">
    <property type="entry name" value="beta-beta-alpha zinc fingers"/>
    <property type="match status" value="1"/>
</dbReference>
<dbReference type="SMART" id="SM00355">
    <property type="entry name" value="ZnF_C2H2"/>
    <property type="match status" value="3"/>
</dbReference>
<evidence type="ECO:0000256" key="5">
    <source>
        <dbReference type="PROSITE-ProRule" id="PRU00042"/>
    </source>
</evidence>
<feature type="region of interest" description="Disordered" evidence="6">
    <location>
        <begin position="275"/>
        <end position="339"/>
    </location>
</feature>
<evidence type="ECO:0000256" key="4">
    <source>
        <dbReference type="ARBA" id="ARBA00022833"/>
    </source>
</evidence>
<keyword evidence="2" id="KW-0677">Repeat</keyword>
<evidence type="ECO:0000313" key="8">
    <source>
        <dbReference type="EMBL" id="KAF2401875.1"/>
    </source>
</evidence>
<feature type="compositionally biased region" description="Low complexity" evidence="6">
    <location>
        <begin position="399"/>
        <end position="412"/>
    </location>
</feature>
<dbReference type="AlphaFoldDB" id="A0A6G1I1L7"/>
<dbReference type="PANTHER" id="PTHR23057:SF0">
    <property type="entry name" value="JUXTAPOSED WITH ANOTHER ZINC FINGER PROTEIN 1"/>
    <property type="match status" value="1"/>
</dbReference>
<keyword evidence="9" id="KW-1185">Reference proteome</keyword>
<feature type="region of interest" description="Disordered" evidence="6">
    <location>
        <begin position="1"/>
        <end position="104"/>
    </location>
</feature>
<feature type="compositionally biased region" description="Low complexity" evidence="6">
    <location>
        <begin position="427"/>
        <end position="437"/>
    </location>
</feature>
<dbReference type="GO" id="GO:0008270">
    <property type="term" value="F:zinc ion binding"/>
    <property type="evidence" value="ECO:0007669"/>
    <property type="project" value="UniProtKB-KW"/>
</dbReference>
<protein>
    <recommendedName>
        <fullName evidence="7">C2H2-type domain-containing protein</fullName>
    </recommendedName>
</protein>
<dbReference type="EMBL" id="ML996692">
    <property type="protein sequence ID" value="KAF2401875.1"/>
    <property type="molecule type" value="Genomic_DNA"/>
</dbReference>
<gene>
    <name evidence="8" type="ORF">EJ06DRAFT_474582</name>
</gene>
<feature type="compositionally biased region" description="Low complexity" evidence="6">
    <location>
        <begin position="57"/>
        <end position="75"/>
    </location>
</feature>
<feature type="compositionally biased region" description="Polar residues" evidence="6">
    <location>
        <begin position="413"/>
        <end position="426"/>
    </location>
</feature>
<dbReference type="GO" id="GO:0005634">
    <property type="term" value="C:nucleus"/>
    <property type="evidence" value="ECO:0007669"/>
    <property type="project" value="TreeGrafter"/>
</dbReference>
<feature type="compositionally biased region" description="Polar residues" evidence="6">
    <location>
        <begin position="276"/>
        <end position="293"/>
    </location>
</feature>
<dbReference type="InterPro" id="IPR051580">
    <property type="entry name" value="ZnF-Chromatin_assoc"/>
</dbReference>
<evidence type="ECO:0000313" key="9">
    <source>
        <dbReference type="Proteomes" id="UP000799640"/>
    </source>
</evidence>
<organism evidence="8 9">
    <name type="scientific">Trichodelitschia bisporula</name>
    <dbReference type="NCBI Taxonomy" id="703511"/>
    <lineage>
        <taxon>Eukaryota</taxon>
        <taxon>Fungi</taxon>
        <taxon>Dikarya</taxon>
        <taxon>Ascomycota</taxon>
        <taxon>Pezizomycotina</taxon>
        <taxon>Dothideomycetes</taxon>
        <taxon>Dothideomycetes incertae sedis</taxon>
        <taxon>Phaeotrichales</taxon>
        <taxon>Phaeotrichaceae</taxon>
        <taxon>Trichodelitschia</taxon>
    </lineage>
</organism>
<accession>A0A6G1I1L7</accession>
<dbReference type="PANTHER" id="PTHR23057">
    <property type="entry name" value="JUXTAPOSED WITH ANOTHER ZINC FINGER PROTEIN 1"/>
    <property type="match status" value="1"/>
</dbReference>
<name>A0A6G1I1L7_9PEZI</name>
<dbReference type="InterPro" id="IPR013087">
    <property type="entry name" value="Znf_C2H2_type"/>
</dbReference>
<evidence type="ECO:0000256" key="2">
    <source>
        <dbReference type="ARBA" id="ARBA00022737"/>
    </source>
</evidence>
<feature type="non-terminal residue" evidence="8">
    <location>
        <position position="1"/>
    </location>
</feature>
<dbReference type="OrthoDB" id="3269380at2759"/>
<dbReference type="Proteomes" id="UP000799640">
    <property type="component" value="Unassembled WGS sequence"/>
</dbReference>
<dbReference type="FunFam" id="3.30.160.60:FF:000446">
    <property type="entry name" value="Zinc finger protein"/>
    <property type="match status" value="1"/>
</dbReference>
<proteinExistence type="predicted"/>
<dbReference type="PROSITE" id="PS50157">
    <property type="entry name" value="ZINC_FINGER_C2H2_2"/>
    <property type="match status" value="2"/>
</dbReference>
<keyword evidence="3 5" id="KW-0863">Zinc-finger</keyword>
<sequence length="684" mass="73859">PPLCHSPSDRERASTSDSTPVATPGAFEPPWPSPFGALRKEKEPDLWFSRHKKNESAKPNSNSPFSSSWEFASESADPLFDDSGEIEFPLLPDSPQDTKSGTMAASAAPIDISRSGQFRSSTSPRNHTSTLTLGLQEAAAAGQQSPAINYDFKPPTDSGRLSVGGRHDSISNHLGSSYYGSGARPISMKDRARRESNTAGSLVGGMSWGGVSVGSWVRDDVMMAGTSPTPFGKSPSLHSSSYLPKKEASYLSGYSCCGETLDSLHDLLQHFEENHAQQNNQTTRRTSVSTQGAFASHRRPSTGINPADSLRNFQGFQTPTQARAPTSGLSNRVNQTNDGFNRTQLSTVQDMDPADDMELDDATPVAPQHRSHYGQQESRMTPLNTSIANAVPAPQAFRTSTPSTPATTQPFSLFNNPTVSSVNTPALSTQTTQQLQSRISPESSAPGTPAELDQAFAGGYMGGMAMGMQQMGNQMSQDNLDFNTIGFNLAGNVNDMTIDDPAKRLFSKQGGSITAAQLQYALKHGHIGMDSELAKKLREQQLVGGAGGMIFPEPENKPFRCPVIGCEKAYKNQNGLKYHKQHGHTNQKLKENEDGTFSIVDPVTSIPYPGTVGMEKEKPYRCEVCGKRYKNLNGLKYHRQHSPHCNPDLKIHLNMPSFGNLQGLNPNANIAGAGLVGMGDTNMF</sequence>
<evidence type="ECO:0000259" key="7">
    <source>
        <dbReference type="PROSITE" id="PS50157"/>
    </source>
</evidence>
<reference evidence="8" key="1">
    <citation type="journal article" date="2020" name="Stud. Mycol.">
        <title>101 Dothideomycetes genomes: a test case for predicting lifestyles and emergence of pathogens.</title>
        <authorList>
            <person name="Haridas S."/>
            <person name="Albert R."/>
            <person name="Binder M."/>
            <person name="Bloem J."/>
            <person name="Labutti K."/>
            <person name="Salamov A."/>
            <person name="Andreopoulos B."/>
            <person name="Baker S."/>
            <person name="Barry K."/>
            <person name="Bills G."/>
            <person name="Bluhm B."/>
            <person name="Cannon C."/>
            <person name="Castanera R."/>
            <person name="Culley D."/>
            <person name="Daum C."/>
            <person name="Ezra D."/>
            <person name="Gonzalez J."/>
            <person name="Henrissat B."/>
            <person name="Kuo A."/>
            <person name="Liang C."/>
            <person name="Lipzen A."/>
            <person name="Lutzoni F."/>
            <person name="Magnuson J."/>
            <person name="Mondo S."/>
            <person name="Nolan M."/>
            <person name="Ohm R."/>
            <person name="Pangilinan J."/>
            <person name="Park H.-J."/>
            <person name="Ramirez L."/>
            <person name="Alfaro M."/>
            <person name="Sun H."/>
            <person name="Tritt A."/>
            <person name="Yoshinaga Y."/>
            <person name="Zwiers L.-H."/>
            <person name="Turgeon B."/>
            <person name="Goodwin S."/>
            <person name="Spatafora J."/>
            <person name="Crous P."/>
            <person name="Grigoriev I."/>
        </authorList>
    </citation>
    <scope>NUCLEOTIDE SEQUENCE</scope>
    <source>
        <strain evidence="8">CBS 262.69</strain>
    </source>
</reference>
<keyword evidence="1" id="KW-0479">Metal-binding</keyword>
<feature type="domain" description="C2H2-type" evidence="7">
    <location>
        <begin position="620"/>
        <end position="649"/>
    </location>
</feature>
<dbReference type="PROSITE" id="PS00028">
    <property type="entry name" value="ZINC_FINGER_C2H2_1"/>
    <property type="match status" value="2"/>
</dbReference>
<feature type="domain" description="C2H2-type" evidence="7">
    <location>
        <begin position="559"/>
        <end position="589"/>
    </location>
</feature>
<dbReference type="Gene3D" id="3.30.160.60">
    <property type="entry name" value="Classic Zinc Finger"/>
    <property type="match status" value="1"/>
</dbReference>
<evidence type="ECO:0000256" key="1">
    <source>
        <dbReference type="ARBA" id="ARBA00022723"/>
    </source>
</evidence>
<evidence type="ECO:0000256" key="3">
    <source>
        <dbReference type="ARBA" id="ARBA00022771"/>
    </source>
</evidence>
<keyword evidence="4" id="KW-0862">Zinc</keyword>
<feature type="region of interest" description="Disordered" evidence="6">
    <location>
        <begin position="396"/>
        <end position="450"/>
    </location>
</feature>
<dbReference type="InterPro" id="IPR036236">
    <property type="entry name" value="Znf_C2H2_sf"/>
</dbReference>
<feature type="compositionally biased region" description="Polar residues" evidence="6">
    <location>
        <begin position="311"/>
        <end position="339"/>
    </location>
</feature>